<sequence length="405" mass="44494">MLRFELKNALSGVAPNEIASFTPFPKEDTYTPEYATDSNNIYQVGLNELKQDRVAALVMAGGMGSRLKYPHPKGTFPISVLGTMTPIFVIQAMRILALERLSGGTVPFYVMCSADNILETREFFETGAHGKYQPFFGLEPTQVVFFTQGEVPCFDLDYQPLKSGPDSLVTAADGNGGLYSALFNGPNGPGTSTAWLDIERRGVRYIHVFTVDNPLTRICDPELVGQFVTQRYDVALKAVPKRSPEEKTGVICRNGTRTVVAEYTELPQDLREATDDDGKLLFSCGNIANHMFTVEFIKRAALGRLPWHVAKKAIPYYDEATGKTVRPDAPNGYKLEMFIFDGLTYADRVGVFLAAREHEFAPVKNADGEDSPASAEALIRAELAFIGAKDFGGQVDQTQVGLGMQ</sequence>
<dbReference type="Pfam" id="PF01704">
    <property type="entry name" value="UDPGP"/>
    <property type="match status" value="1"/>
</dbReference>
<dbReference type="GO" id="GO:0006048">
    <property type="term" value="P:UDP-N-acetylglucosamine biosynthetic process"/>
    <property type="evidence" value="ECO:0007669"/>
    <property type="project" value="TreeGrafter"/>
</dbReference>
<dbReference type="SUPFAM" id="SSF53448">
    <property type="entry name" value="Nucleotide-diphospho-sugar transferases"/>
    <property type="match status" value="1"/>
</dbReference>
<evidence type="ECO:0000256" key="4">
    <source>
        <dbReference type="ARBA" id="ARBA00022679"/>
    </source>
</evidence>
<dbReference type="EMBL" id="JAHDYR010000020">
    <property type="protein sequence ID" value="KAG9393819.1"/>
    <property type="molecule type" value="Genomic_DNA"/>
</dbReference>
<dbReference type="AlphaFoldDB" id="A0A8J6DZM0"/>
<evidence type="ECO:0000313" key="7">
    <source>
        <dbReference type="EMBL" id="KAG9393819.1"/>
    </source>
</evidence>
<comment type="caution">
    <text evidence="7">The sequence shown here is derived from an EMBL/GenBank/DDBJ whole genome shotgun (WGS) entry which is preliminary data.</text>
</comment>
<name>A0A8J6DZM0_9EUKA</name>
<comment type="pathway">
    <text evidence="1">Nucleotide-sugar biosynthesis; UDP-N-acetyl-alpha-D-glucosamine biosynthesis; UDP-N-acetyl-alpha-D-glucosamine from N-acetyl-alpha-D-glucosamine 1-phosphate: step 1/1.</text>
</comment>
<dbReference type="EC" id="2.7.7.23" evidence="3"/>
<protein>
    <recommendedName>
        <fullName evidence="3">UDP-N-acetylglucosamine diphosphorylase</fullName>
        <ecNumber evidence="3">2.7.7.23</ecNumber>
    </recommendedName>
</protein>
<dbReference type="PANTHER" id="PTHR11952:SF2">
    <property type="entry name" value="LD24639P"/>
    <property type="match status" value="1"/>
</dbReference>
<keyword evidence="8" id="KW-1185">Reference proteome</keyword>
<organism evidence="7 8">
    <name type="scientific">Carpediemonas membranifera</name>
    <dbReference type="NCBI Taxonomy" id="201153"/>
    <lineage>
        <taxon>Eukaryota</taxon>
        <taxon>Metamonada</taxon>
        <taxon>Carpediemonas-like organisms</taxon>
        <taxon>Carpediemonas</taxon>
    </lineage>
</organism>
<evidence type="ECO:0000313" key="8">
    <source>
        <dbReference type="Proteomes" id="UP000717585"/>
    </source>
</evidence>
<reference evidence="7" key="1">
    <citation type="submission" date="2021-05" db="EMBL/GenBank/DDBJ databases">
        <title>A free-living protist that lacks canonical eukaryotic 1 DNA replication and segregation systems.</title>
        <authorList>
            <person name="Salas-Leiva D.E."/>
            <person name="Tromer E.C."/>
            <person name="Curtis B.A."/>
            <person name="Jerlstrom-Hultqvist J."/>
            <person name="Kolisko M."/>
            <person name="Yi Z."/>
            <person name="Salas-Leiva J.S."/>
            <person name="Gallot-Lavallee L."/>
            <person name="Kops G.J.P.L."/>
            <person name="Archibald J.M."/>
            <person name="Simpson A.G.B."/>
            <person name="Roger A.J."/>
        </authorList>
    </citation>
    <scope>NUCLEOTIDE SEQUENCE</scope>
    <source>
        <strain evidence="7">BICM</strain>
    </source>
</reference>
<evidence type="ECO:0000256" key="5">
    <source>
        <dbReference type="ARBA" id="ARBA00022695"/>
    </source>
</evidence>
<gene>
    <name evidence="7" type="ORF">J8273_4682</name>
</gene>
<dbReference type="InterPro" id="IPR002618">
    <property type="entry name" value="UDPGP_fam"/>
</dbReference>
<evidence type="ECO:0000256" key="3">
    <source>
        <dbReference type="ARBA" id="ARBA00012457"/>
    </source>
</evidence>
<dbReference type="InterPro" id="IPR029044">
    <property type="entry name" value="Nucleotide-diphossugar_trans"/>
</dbReference>
<proteinExistence type="inferred from homology"/>
<evidence type="ECO:0000256" key="2">
    <source>
        <dbReference type="ARBA" id="ARBA00010401"/>
    </source>
</evidence>
<dbReference type="InterPro" id="IPR039741">
    <property type="entry name" value="UDP-sugar_pyrophosphorylase"/>
</dbReference>
<dbReference type="OrthoDB" id="532420at2759"/>
<evidence type="ECO:0000256" key="1">
    <source>
        <dbReference type="ARBA" id="ARBA00005208"/>
    </source>
</evidence>
<dbReference type="Gene3D" id="3.90.550.10">
    <property type="entry name" value="Spore Coat Polysaccharide Biosynthesis Protein SpsA, Chain A"/>
    <property type="match status" value="1"/>
</dbReference>
<dbReference type="Proteomes" id="UP000717585">
    <property type="component" value="Unassembled WGS sequence"/>
</dbReference>
<keyword evidence="4" id="KW-0808">Transferase</keyword>
<accession>A0A8J6DZM0</accession>
<comment type="similarity">
    <text evidence="2">Belongs to the UDPGP type 1 family.</text>
</comment>
<dbReference type="PANTHER" id="PTHR11952">
    <property type="entry name" value="UDP- GLUCOSE PYROPHOSPHORYLASE"/>
    <property type="match status" value="1"/>
</dbReference>
<comment type="catalytic activity">
    <reaction evidence="6">
        <text>N-acetyl-alpha-D-glucosamine 1-phosphate + UTP + H(+) = UDP-N-acetyl-alpha-D-glucosamine + diphosphate</text>
        <dbReference type="Rhea" id="RHEA:13509"/>
        <dbReference type="ChEBI" id="CHEBI:15378"/>
        <dbReference type="ChEBI" id="CHEBI:33019"/>
        <dbReference type="ChEBI" id="CHEBI:46398"/>
        <dbReference type="ChEBI" id="CHEBI:57705"/>
        <dbReference type="ChEBI" id="CHEBI:57776"/>
        <dbReference type="EC" id="2.7.7.23"/>
    </reaction>
</comment>
<dbReference type="GO" id="GO:0003977">
    <property type="term" value="F:UDP-N-acetylglucosamine diphosphorylase activity"/>
    <property type="evidence" value="ECO:0007669"/>
    <property type="project" value="UniProtKB-EC"/>
</dbReference>
<evidence type="ECO:0000256" key="6">
    <source>
        <dbReference type="ARBA" id="ARBA00048493"/>
    </source>
</evidence>
<keyword evidence="5" id="KW-0548">Nucleotidyltransferase</keyword>